<dbReference type="InterPro" id="IPR008767">
    <property type="entry name" value="Phage_SPP1_head-tail_adaptor"/>
</dbReference>
<keyword evidence="2" id="KW-1185">Reference proteome</keyword>
<proteinExistence type="predicted"/>
<name>A0ABW3EAG8_9LACO</name>
<evidence type="ECO:0000313" key="2">
    <source>
        <dbReference type="Proteomes" id="UP001597104"/>
    </source>
</evidence>
<comment type="caution">
    <text evidence="1">The sequence shown here is derived from an EMBL/GenBank/DDBJ whole genome shotgun (WGS) entry which is preliminary data.</text>
</comment>
<gene>
    <name evidence="1" type="ORF">ACFQZ7_06150</name>
</gene>
<dbReference type="Pfam" id="PF05521">
    <property type="entry name" value="Phage_HCP"/>
    <property type="match status" value="1"/>
</dbReference>
<accession>A0ABW3EAG8</accession>
<organism evidence="1 2">
    <name type="scientific">Loigolactobacillus binensis</name>
    <dbReference type="NCBI Taxonomy" id="2559922"/>
    <lineage>
        <taxon>Bacteria</taxon>
        <taxon>Bacillati</taxon>
        <taxon>Bacillota</taxon>
        <taxon>Bacilli</taxon>
        <taxon>Lactobacillales</taxon>
        <taxon>Lactobacillaceae</taxon>
        <taxon>Loigolactobacillus</taxon>
    </lineage>
</organism>
<dbReference type="RefSeq" id="WP_223877005.1">
    <property type="nucleotide sequence ID" value="NZ_BJDN01000006.1"/>
</dbReference>
<dbReference type="EMBL" id="JBHTIO010000032">
    <property type="protein sequence ID" value="MFD0897319.1"/>
    <property type="molecule type" value="Genomic_DNA"/>
</dbReference>
<dbReference type="Proteomes" id="UP001597104">
    <property type="component" value="Unassembled WGS sequence"/>
</dbReference>
<protein>
    <submittedName>
        <fullName evidence="1">Head-tail adaptor protein</fullName>
    </submittedName>
</protein>
<dbReference type="Gene3D" id="2.40.10.270">
    <property type="entry name" value="Bacteriophage SPP1 head-tail adaptor protein"/>
    <property type="match status" value="1"/>
</dbReference>
<reference evidence="2" key="1">
    <citation type="journal article" date="2019" name="Int. J. Syst. Evol. Microbiol.">
        <title>The Global Catalogue of Microorganisms (GCM) 10K type strain sequencing project: providing services to taxonomists for standard genome sequencing and annotation.</title>
        <authorList>
            <consortium name="The Broad Institute Genomics Platform"/>
            <consortium name="The Broad Institute Genome Sequencing Center for Infectious Disease"/>
            <person name="Wu L."/>
            <person name="Ma J."/>
        </authorList>
    </citation>
    <scope>NUCLEOTIDE SEQUENCE [LARGE SCALE GENOMIC DNA]</scope>
    <source>
        <strain evidence="2">CCM 8925</strain>
    </source>
</reference>
<dbReference type="InterPro" id="IPR038666">
    <property type="entry name" value="SSP1_head-tail_sf"/>
</dbReference>
<evidence type="ECO:0000313" key="1">
    <source>
        <dbReference type="EMBL" id="MFD0897319.1"/>
    </source>
</evidence>
<sequence>MIPLKTTNMNERITFYSVGPGITADGVQVDAVETEEFSVWAEVPKLSIREFVNQGNKVGYRKQSPVFIIAFKTQKEVKPNWRIKWHNVMYEIKSLDPDYRTKDLIQISTQEVTQ</sequence>